<evidence type="ECO:0000256" key="9">
    <source>
        <dbReference type="RuleBase" id="RU363032"/>
    </source>
</evidence>
<name>A0A1G9U1U8_9FIRM</name>
<accession>A0A1G9U1U8</accession>
<protein>
    <submittedName>
        <fullName evidence="11">Amino acid ABC transporter membrane protein 1, PAAT family</fullName>
    </submittedName>
</protein>
<evidence type="ECO:0000256" key="6">
    <source>
        <dbReference type="ARBA" id="ARBA00022970"/>
    </source>
</evidence>
<evidence type="ECO:0000256" key="4">
    <source>
        <dbReference type="ARBA" id="ARBA00022475"/>
    </source>
</evidence>
<gene>
    <name evidence="11" type="ORF">SAMN04488502_105162</name>
</gene>
<dbReference type="GO" id="GO:0006865">
    <property type="term" value="P:amino acid transport"/>
    <property type="evidence" value="ECO:0007669"/>
    <property type="project" value="UniProtKB-KW"/>
</dbReference>
<feature type="transmembrane region" description="Helical" evidence="9">
    <location>
        <begin position="20"/>
        <end position="46"/>
    </location>
</feature>
<keyword evidence="8 9" id="KW-0472">Membrane</keyword>
<comment type="similarity">
    <text evidence="2">Belongs to the binding-protein-dependent transport system permease family. HisMQ subfamily.</text>
</comment>
<dbReference type="OrthoDB" id="9811552at2"/>
<evidence type="ECO:0000259" key="10">
    <source>
        <dbReference type="PROSITE" id="PS50928"/>
    </source>
</evidence>
<feature type="transmembrane region" description="Helical" evidence="9">
    <location>
        <begin position="188"/>
        <end position="210"/>
    </location>
</feature>
<dbReference type="GO" id="GO:0022857">
    <property type="term" value="F:transmembrane transporter activity"/>
    <property type="evidence" value="ECO:0007669"/>
    <property type="project" value="InterPro"/>
</dbReference>
<dbReference type="SUPFAM" id="SSF161098">
    <property type="entry name" value="MetI-like"/>
    <property type="match status" value="1"/>
</dbReference>
<dbReference type="RefSeq" id="WP_092073092.1">
    <property type="nucleotide sequence ID" value="NZ_FNHB01000005.1"/>
</dbReference>
<dbReference type="PANTHER" id="PTHR30614:SF37">
    <property type="entry name" value="AMINO-ACID ABC TRANSPORTER PERMEASE PROTEIN YHDX-RELATED"/>
    <property type="match status" value="1"/>
</dbReference>
<keyword evidence="7 9" id="KW-1133">Transmembrane helix</keyword>
<dbReference type="GO" id="GO:0043190">
    <property type="term" value="C:ATP-binding cassette (ABC) transporter complex"/>
    <property type="evidence" value="ECO:0007669"/>
    <property type="project" value="InterPro"/>
</dbReference>
<organism evidence="11 12">
    <name type="scientific">Dendrosporobacter quercicolus</name>
    <dbReference type="NCBI Taxonomy" id="146817"/>
    <lineage>
        <taxon>Bacteria</taxon>
        <taxon>Bacillati</taxon>
        <taxon>Bacillota</taxon>
        <taxon>Negativicutes</taxon>
        <taxon>Selenomonadales</taxon>
        <taxon>Sporomusaceae</taxon>
        <taxon>Dendrosporobacter</taxon>
    </lineage>
</organism>
<evidence type="ECO:0000256" key="5">
    <source>
        <dbReference type="ARBA" id="ARBA00022692"/>
    </source>
</evidence>
<dbReference type="PANTHER" id="PTHR30614">
    <property type="entry name" value="MEMBRANE COMPONENT OF AMINO ACID ABC TRANSPORTER"/>
    <property type="match status" value="1"/>
</dbReference>
<dbReference type="CDD" id="cd06261">
    <property type="entry name" value="TM_PBP2"/>
    <property type="match status" value="1"/>
</dbReference>
<keyword evidence="12" id="KW-1185">Reference proteome</keyword>
<dbReference type="EMBL" id="FNHB01000005">
    <property type="protein sequence ID" value="SDM53929.1"/>
    <property type="molecule type" value="Genomic_DNA"/>
</dbReference>
<keyword evidence="4" id="KW-1003">Cell membrane</keyword>
<dbReference type="Gene3D" id="1.10.3720.10">
    <property type="entry name" value="MetI-like"/>
    <property type="match status" value="1"/>
</dbReference>
<dbReference type="AlphaFoldDB" id="A0A1G9U1U8"/>
<evidence type="ECO:0000256" key="8">
    <source>
        <dbReference type="ARBA" id="ARBA00023136"/>
    </source>
</evidence>
<dbReference type="PROSITE" id="PS50928">
    <property type="entry name" value="ABC_TM1"/>
    <property type="match status" value="1"/>
</dbReference>
<sequence length="221" mass="24619">MEINWEFIARSLPLYQKAAWLTLKLAVLGISASILIGLACSVILYYKTRVLEQLVRAYVEVSRNTPLLIQLFFLYYGLTKLGIKLSENTCAIIGLAFLGGSYMAEAFRAGIESVSKAQLESGLSIGLSRLQLVRYVILPQAFSVTLPSLGANCIFLLKETSIVGAIAIPELMHTTQDLIGMYYQTFEALFMLVVAYLILLLPLSFGLTWLERKVRYAEFGN</sequence>
<proteinExistence type="inferred from homology"/>
<keyword evidence="5 9" id="KW-0812">Transmembrane</keyword>
<keyword evidence="3 9" id="KW-0813">Transport</keyword>
<dbReference type="Pfam" id="PF00528">
    <property type="entry name" value="BPD_transp_1"/>
    <property type="match status" value="1"/>
</dbReference>
<dbReference type="InterPro" id="IPR010065">
    <property type="entry name" value="AA_ABC_transptr_permease_3TM"/>
</dbReference>
<evidence type="ECO:0000256" key="3">
    <source>
        <dbReference type="ARBA" id="ARBA00022448"/>
    </source>
</evidence>
<dbReference type="InterPro" id="IPR000515">
    <property type="entry name" value="MetI-like"/>
</dbReference>
<dbReference type="STRING" id="146817.SAMN04488502_105162"/>
<dbReference type="NCBIfam" id="TIGR01726">
    <property type="entry name" value="HEQRo_perm_3TM"/>
    <property type="match status" value="1"/>
</dbReference>
<feature type="domain" description="ABC transmembrane type-1" evidence="10">
    <location>
        <begin position="19"/>
        <end position="204"/>
    </location>
</feature>
<reference evidence="11 12" key="1">
    <citation type="submission" date="2016-10" db="EMBL/GenBank/DDBJ databases">
        <authorList>
            <person name="de Groot N.N."/>
        </authorList>
    </citation>
    <scope>NUCLEOTIDE SEQUENCE [LARGE SCALE GENOMIC DNA]</scope>
    <source>
        <strain evidence="11 12">DSM 1736</strain>
    </source>
</reference>
<dbReference type="InterPro" id="IPR035906">
    <property type="entry name" value="MetI-like_sf"/>
</dbReference>
<dbReference type="InterPro" id="IPR043429">
    <property type="entry name" value="ArtM/GltK/GlnP/TcyL/YhdX-like"/>
</dbReference>
<dbReference type="Proteomes" id="UP000214880">
    <property type="component" value="Unassembled WGS sequence"/>
</dbReference>
<keyword evidence="6" id="KW-0029">Amino-acid transport</keyword>
<evidence type="ECO:0000256" key="7">
    <source>
        <dbReference type="ARBA" id="ARBA00022989"/>
    </source>
</evidence>
<evidence type="ECO:0000313" key="11">
    <source>
        <dbReference type="EMBL" id="SDM53929.1"/>
    </source>
</evidence>
<evidence type="ECO:0000256" key="1">
    <source>
        <dbReference type="ARBA" id="ARBA00004651"/>
    </source>
</evidence>
<evidence type="ECO:0000313" key="12">
    <source>
        <dbReference type="Proteomes" id="UP000214880"/>
    </source>
</evidence>
<evidence type="ECO:0000256" key="2">
    <source>
        <dbReference type="ARBA" id="ARBA00010072"/>
    </source>
</evidence>
<comment type="subcellular location">
    <subcellularLocation>
        <location evidence="1 9">Cell membrane</location>
        <topology evidence="1 9">Multi-pass membrane protein</topology>
    </subcellularLocation>
</comment>